<feature type="region of interest" description="Disordered" evidence="1">
    <location>
        <begin position="296"/>
        <end position="316"/>
    </location>
</feature>
<accession>A0A9P4HHF2</accession>
<dbReference type="Proteomes" id="UP000799777">
    <property type="component" value="Unassembled WGS sequence"/>
</dbReference>
<evidence type="ECO:0000313" key="3">
    <source>
        <dbReference type="Proteomes" id="UP000799777"/>
    </source>
</evidence>
<organism evidence="2 3">
    <name type="scientific">Setomelanomma holmii</name>
    <dbReference type="NCBI Taxonomy" id="210430"/>
    <lineage>
        <taxon>Eukaryota</taxon>
        <taxon>Fungi</taxon>
        <taxon>Dikarya</taxon>
        <taxon>Ascomycota</taxon>
        <taxon>Pezizomycotina</taxon>
        <taxon>Dothideomycetes</taxon>
        <taxon>Pleosporomycetidae</taxon>
        <taxon>Pleosporales</taxon>
        <taxon>Pleosporineae</taxon>
        <taxon>Phaeosphaeriaceae</taxon>
        <taxon>Setomelanomma</taxon>
    </lineage>
</organism>
<proteinExistence type="predicted"/>
<dbReference type="AlphaFoldDB" id="A0A9P4HHF2"/>
<evidence type="ECO:0000313" key="2">
    <source>
        <dbReference type="EMBL" id="KAF2033322.1"/>
    </source>
</evidence>
<protein>
    <submittedName>
        <fullName evidence="2">Uncharacterized protein</fullName>
    </submittedName>
</protein>
<keyword evidence="3" id="KW-1185">Reference proteome</keyword>
<gene>
    <name evidence="2" type="ORF">EK21DRAFT_86427</name>
</gene>
<reference evidence="2" key="1">
    <citation type="journal article" date="2020" name="Stud. Mycol.">
        <title>101 Dothideomycetes genomes: a test case for predicting lifestyles and emergence of pathogens.</title>
        <authorList>
            <person name="Haridas S."/>
            <person name="Albert R."/>
            <person name="Binder M."/>
            <person name="Bloem J."/>
            <person name="Labutti K."/>
            <person name="Salamov A."/>
            <person name="Andreopoulos B."/>
            <person name="Baker S."/>
            <person name="Barry K."/>
            <person name="Bills G."/>
            <person name="Bluhm B."/>
            <person name="Cannon C."/>
            <person name="Castanera R."/>
            <person name="Culley D."/>
            <person name="Daum C."/>
            <person name="Ezra D."/>
            <person name="Gonzalez J."/>
            <person name="Henrissat B."/>
            <person name="Kuo A."/>
            <person name="Liang C."/>
            <person name="Lipzen A."/>
            <person name="Lutzoni F."/>
            <person name="Magnuson J."/>
            <person name="Mondo S."/>
            <person name="Nolan M."/>
            <person name="Ohm R."/>
            <person name="Pangilinan J."/>
            <person name="Park H.-J."/>
            <person name="Ramirez L."/>
            <person name="Alfaro M."/>
            <person name="Sun H."/>
            <person name="Tritt A."/>
            <person name="Yoshinaga Y."/>
            <person name="Zwiers L.-H."/>
            <person name="Turgeon B."/>
            <person name="Goodwin S."/>
            <person name="Spatafora J."/>
            <person name="Crous P."/>
            <person name="Grigoriev I."/>
        </authorList>
    </citation>
    <scope>NUCLEOTIDE SEQUENCE</scope>
    <source>
        <strain evidence="2">CBS 110217</strain>
    </source>
</reference>
<evidence type="ECO:0000256" key="1">
    <source>
        <dbReference type="SAM" id="MobiDB-lite"/>
    </source>
</evidence>
<dbReference type="EMBL" id="ML978167">
    <property type="protein sequence ID" value="KAF2033322.1"/>
    <property type="molecule type" value="Genomic_DNA"/>
</dbReference>
<comment type="caution">
    <text evidence="2">The sequence shown here is derived from an EMBL/GenBank/DDBJ whole genome shotgun (WGS) entry which is preliminary data.</text>
</comment>
<feature type="compositionally biased region" description="Basic and acidic residues" evidence="1">
    <location>
        <begin position="302"/>
        <end position="312"/>
    </location>
</feature>
<name>A0A9P4HHF2_9PLEO</name>
<sequence length="558" mass="64305">MSHHHSPLFWNRDADYDPKLCDIRKELTPAGPPYWDLRDAAKKVLRRLQKRSIEHVVKLRECYEDVIAVRNNMPSQIVLREFVIRDAGTCLRLPDYVVQLLLEAAEGDDTPYECLKDDQARRLISTLETKSAKWRHEVGVTWGVFWIRKDKGDNDSELLYQDLGSLMELLEFEVLQVLRQVYDMIDGGKLQLKSDMPPTSPETLQRRLGVDQREDRMTPRMVVVATMSHEINMERKSQTSTAGRCRSCLGHVFRDGLYQSLLLDAIESRLGYCMRLCNGNVSRCLRTHATAVARKKPAPIAEGDRSPCHQQDRPGSSETMVERVFIALEVLERLHHENRITIDERYVLCSREKRGTSHSTFCKHRDCVKSAERNRISIQEFSWWKQFDPEAFVLLLSWLHEGKVSRSNANQDPTTYRFHLMKGHALGHKLRLSDFQLVVRDAFRQHSEHYGLKLATIEAVYEMGASAYDLRKVICKIFALSGESKELQDQPHPRTFLADLARSVVTQERSRITLRDVQDALTKIDQSSMSSLGRLAASWTHANAMVKDITGKEVWAYL</sequence>